<feature type="transmembrane region" description="Helical" evidence="5">
    <location>
        <begin position="135"/>
        <end position="159"/>
    </location>
</feature>
<dbReference type="AlphaFoldDB" id="A0A0D7W141"/>
<dbReference type="EMBL" id="JTDW01000019">
    <property type="protein sequence ID" value="KJD32423.1"/>
    <property type="molecule type" value="Genomic_DNA"/>
</dbReference>
<dbReference type="OrthoDB" id="871842at2"/>
<dbReference type="Proteomes" id="UP000032578">
    <property type="component" value="Unassembled WGS sequence"/>
</dbReference>
<organism evidence="6 7">
    <name type="scientific">Neotamlana sedimentorum</name>
    <dbReference type="NCBI Taxonomy" id="1435349"/>
    <lineage>
        <taxon>Bacteria</taxon>
        <taxon>Pseudomonadati</taxon>
        <taxon>Bacteroidota</taxon>
        <taxon>Flavobacteriia</taxon>
        <taxon>Flavobacteriales</taxon>
        <taxon>Flavobacteriaceae</taxon>
        <taxon>Neotamlana</taxon>
    </lineage>
</organism>
<evidence type="ECO:0000256" key="3">
    <source>
        <dbReference type="ARBA" id="ARBA00022989"/>
    </source>
</evidence>
<reference evidence="6 7" key="1">
    <citation type="submission" date="2014-11" db="EMBL/GenBank/DDBJ databases">
        <title>Tamlana sedimentorum sp. nov., isolated from shallow sand sediments of the Sea of Japan.</title>
        <authorList>
            <person name="Romanenko L.A."/>
        </authorList>
    </citation>
    <scope>NUCLEOTIDE SEQUENCE [LARGE SCALE GENOMIC DNA]</scope>
    <source>
        <strain evidence="6 7">JCM 19808</strain>
    </source>
</reference>
<evidence type="ECO:0000256" key="5">
    <source>
        <dbReference type="SAM" id="Phobius"/>
    </source>
</evidence>
<evidence type="ECO:0000256" key="1">
    <source>
        <dbReference type="ARBA" id="ARBA00004141"/>
    </source>
</evidence>
<feature type="transmembrane region" description="Helical" evidence="5">
    <location>
        <begin position="282"/>
        <end position="310"/>
    </location>
</feature>
<feature type="transmembrane region" description="Helical" evidence="5">
    <location>
        <begin position="86"/>
        <end position="104"/>
    </location>
</feature>
<feature type="transmembrane region" description="Helical" evidence="5">
    <location>
        <begin position="219"/>
        <end position="251"/>
    </location>
</feature>
<dbReference type="STRING" id="1435349.PW52_15955"/>
<evidence type="ECO:0008006" key="8">
    <source>
        <dbReference type="Google" id="ProtNLM"/>
    </source>
</evidence>
<dbReference type="GO" id="GO:0016020">
    <property type="term" value="C:membrane"/>
    <property type="evidence" value="ECO:0007669"/>
    <property type="project" value="UniProtKB-SubCell"/>
</dbReference>
<comment type="caution">
    <text evidence="6">The sequence shown here is derived from an EMBL/GenBank/DDBJ whole genome shotgun (WGS) entry which is preliminary data.</text>
</comment>
<evidence type="ECO:0000313" key="7">
    <source>
        <dbReference type="Proteomes" id="UP000032578"/>
    </source>
</evidence>
<dbReference type="RefSeq" id="WP_044633975.1">
    <property type="nucleotide sequence ID" value="NZ_JTDW01000019.1"/>
</dbReference>
<dbReference type="PATRIC" id="fig|1435349.4.peg.1611"/>
<feature type="transmembrane region" description="Helical" evidence="5">
    <location>
        <begin position="165"/>
        <end position="184"/>
    </location>
</feature>
<gene>
    <name evidence="6" type="ORF">PW52_15955</name>
</gene>
<dbReference type="GO" id="GO:0016765">
    <property type="term" value="F:transferase activity, transferring alkyl or aryl (other than methyl) groups"/>
    <property type="evidence" value="ECO:0007669"/>
    <property type="project" value="InterPro"/>
</dbReference>
<sequence length="333" mass="38499">MKVPSIFRSTDWWDYKIVPLLTIGYLTIMLNSFNLVQHIAWLLFLILAIAVGAIYVSIINDYTDVKFDLDSGKSNRLAKFTPFKRGLILAFSILISLCFCIYFSSDLLSFTFYFSAYIMFSLYSIPPFRFKNRGILGVIADASGAHLFPSLFVYAAMVYKLELEINYYLLILITIWSLACGLRGNMWHQFWDRENDLSINHKTFATSISNINSIKPFEIIISIIEVVSLFLILVKLGFILPILGLLFYAILLLGYKKIKYKIIVILSGNPPWHIFMSDFYEVILPFTLIFTCTIYYPWSATLLLVHFILFPKKPLILLKNIKMMLKSVLKKID</sequence>
<keyword evidence="7" id="KW-1185">Reference proteome</keyword>
<name>A0A0D7W141_9FLAO</name>
<dbReference type="Pfam" id="PF01040">
    <property type="entry name" value="UbiA"/>
    <property type="match status" value="1"/>
</dbReference>
<keyword evidence="4 5" id="KW-0472">Membrane</keyword>
<comment type="subcellular location">
    <subcellularLocation>
        <location evidence="1">Membrane</location>
        <topology evidence="1">Multi-pass membrane protein</topology>
    </subcellularLocation>
</comment>
<accession>A0A0D7W141</accession>
<keyword evidence="2 5" id="KW-0812">Transmembrane</keyword>
<proteinExistence type="predicted"/>
<evidence type="ECO:0000313" key="6">
    <source>
        <dbReference type="EMBL" id="KJD32423.1"/>
    </source>
</evidence>
<keyword evidence="3 5" id="KW-1133">Transmembrane helix</keyword>
<protein>
    <recommendedName>
        <fullName evidence="8">Ubiquinone biosynthesis protein UbiA</fullName>
    </recommendedName>
</protein>
<feature type="transmembrane region" description="Helical" evidence="5">
    <location>
        <begin position="39"/>
        <end position="58"/>
    </location>
</feature>
<evidence type="ECO:0000256" key="2">
    <source>
        <dbReference type="ARBA" id="ARBA00022692"/>
    </source>
</evidence>
<feature type="transmembrane region" description="Helical" evidence="5">
    <location>
        <begin position="12"/>
        <end position="33"/>
    </location>
</feature>
<evidence type="ECO:0000256" key="4">
    <source>
        <dbReference type="ARBA" id="ARBA00023136"/>
    </source>
</evidence>
<feature type="transmembrane region" description="Helical" evidence="5">
    <location>
        <begin position="110"/>
        <end position="128"/>
    </location>
</feature>
<dbReference type="InterPro" id="IPR000537">
    <property type="entry name" value="UbiA_prenyltransferase"/>
</dbReference>